<reference evidence="3" key="2">
    <citation type="submission" date="2023-05" db="EMBL/GenBank/DDBJ databases">
        <authorList>
            <consortium name="Lawrence Berkeley National Laboratory"/>
            <person name="Steindorff A."/>
            <person name="Hensen N."/>
            <person name="Bonometti L."/>
            <person name="Westerberg I."/>
            <person name="Brannstrom I.O."/>
            <person name="Guillou S."/>
            <person name="Cros-Aarteil S."/>
            <person name="Calhoun S."/>
            <person name="Haridas S."/>
            <person name="Kuo A."/>
            <person name="Mondo S."/>
            <person name="Pangilinan J."/>
            <person name="Riley R."/>
            <person name="Labutti K."/>
            <person name="Andreopoulos B."/>
            <person name="Lipzen A."/>
            <person name="Chen C."/>
            <person name="Yanf M."/>
            <person name="Daum C."/>
            <person name="Ng V."/>
            <person name="Clum A."/>
            <person name="Ohm R."/>
            <person name="Martin F."/>
            <person name="Silar P."/>
            <person name="Natvig D."/>
            <person name="Lalanne C."/>
            <person name="Gautier V."/>
            <person name="Ament-Velasquez S.L."/>
            <person name="Kruys A."/>
            <person name="Hutchinson M.I."/>
            <person name="Powell A.J."/>
            <person name="Barry K."/>
            <person name="Miller A.N."/>
            <person name="Grigoriev I.V."/>
            <person name="Debuchy R."/>
            <person name="Gladieux P."/>
            <person name="Thoren M.H."/>
            <person name="Johannesson H."/>
        </authorList>
    </citation>
    <scope>NUCLEOTIDE SEQUENCE</scope>
    <source>
        <strain evidence="3">CBS 141.50</strain>
    </source>
</reference>
<dbReference type="RefSeq" id="XP_062638285.1">
    <property type="nucleotide sequence ID" value="XM_062780289.1"/>
</dbReference>
<gene>
    <name evidence="3" type="ORF">C8A04DRAFT_27412</name>
</gene>
<dbReference type="InterPro" id="IPR041524">
    <property type="entry name" value="GH131_N"/>
</dbReference>
<dbReference type="Gene3D" id="2.60.120.1160">
    <property type="match status" value="1"/>
</dbReference>
<keyword evidence="4" id="KW-1185">Reference proteome</keyword>
<comment type="caution">
    <text evidence="3">The sequence shown here is derived from an EMBL/GenBank/DDBJ whole genome shotgun (WGS) entry which is preliminary data.</text>
</comment>
<dbReference type="Proteomes" id="UP001302676">
    <property type="component" value="Unassembled WGS sequence"/>
</dbReference>
<organism evidence="3 4">
    <name type="scientific">Dichotomopilus funicola</name>
    <dbReference type="NCBI Taxonomy" id="1934379"/>
    <lineage>
        <taxon>Eukaryota</taxon>
        <taxon>Fungi</taxon>
        <taxon>Dikarya</taxon>
        <taxon>Ascomycota</taxon>
        <taxon>Pezizomycotina</taxon>
        <taxon>Sordariomycetes</taxon>
        <taxon>Sordariomycetidae</taxon>
        <taxon>Sordariales</taxon>
        <taxon>Chaetomiaceae</taxon>
        <taxon>Dichotomopilus</taxon>
    </lineage>
</organism>
<accession>A0AAN6V515</accession>
<dbReference type="EMBL" id="MU853573">
    <property type="protein sequence ID" value="KAK4144914.1"/>
    <property type="molecule type" value="Genomic_DNA"/>
</dbReference>
<dbReference type="PANTHER" id="PTHR34612:SF4">
    <property type="entry name" value="GLYCOSIDE HYDROLASE 131 CATALYTIC N-TERMINAL DOMAIN-CONTAINING PROTEIN"/>
    <property type="match status" value="1"/>
</dbReference>
<sequence>MHSTSLLSLLSAAATASAACLPRGTGAVQCPITFDGRIPATTELTDFDSSSTSLFNPDYVKGSSLKWSQIIQFPEGDTAHFDNDTLKSFEVTISDDSIFQTQKGFRRAGLQFKGDTNTASPGTTGIQTIHLSVKIDPARPLNLSHEYILAWHESADDANQFNFQTGTIIGQESLGADTYKVLDRNNKQIWSTPILEDSWQNFAVTLDFTANTLQVYYSEGDAPLESVTDAVSNNNAGEGQYQVGILKKPTGTSDVVNSGYQESGIDEGIIYGSVFIENGADGCVSL</sequence>
<proteinExistence type="predicted"/>
<dbReference type="GeneID" id="87816902"/>
<evidence type="ECO:0000313" key="4">
    <source>
        <dbReference type="Proteomes" id="UP001302676"/>
    </source>
</evidence>
<protein>
    <recommendedName>
        <fullName evidence="2">Glycoside hydrolase 131 catalytic N-terminal domain-containing protein</fullName>
    </recommendedName>
</protein>
<name>A0AAN6V515_9PEZI</name>
<reference evidence="3" key="1">
    <citation type="journal article" date="2023" name="Mol. Phylogenet. Evol.">
        <title>Genome-scale phylogeny and comparative genomics of the fungal order Sordariales.</title>
        <authorList>
            <person name="Hensen N."/>
            <person name="Bonometti L."/>
            <person name="Westerberg I."/>
            <person name="Brannstrom I.O."/>
            <person name="Guillou S."/>
            <person name="Cros-Aarteil S."/>
            <person name="Calhoun S."/>
            <person name="Haridas S."/>
            <person name="Kuo A."/>
            <person name="Mondo S."/>
            <person name="Pangilinan J."/>
            <person name="Riley R."/>
            <person name="LaButti K."/>
            <person name="Andreopoulos B."/>
            <person name="Lipzen A."/>
            <person name="Chen C."/>
            <person name="Yan M."/>
            <person name="Daum C."/>
            <person name="Ng V."/>
            <person name="Clum A."/>
            <person name="Steindorff A."/>
            <person name="Ohm R.A."/>
            <person name="Martin F."/>
            <person name="Silar P."/>
            <person name="Natvig D.O."/>
            <person name="Lalanne C."/>
            <person name="Gautier V."/>
            <person name="Ament-Velasquez S.L."/>
            <person name="Kruys A."/>
            <person name="Hutchinson M.I."/>
            <person name="Powell A.J."/>
            <person name="Barry K."/>
            <person name="Miller A.N."/>
            <person name="Grigoriev I.V."/>
            <person name="Debuchy R."/>
            <person name="Gladieux P."/>
            <person name="Hiltunen Thoren M."/>
            <person name="Johannesson H."/>
        </authorList>
    </citation>
    <scope>NUCLEOTIDE SEQUENCE</scope>
    <source>
        <strain evidence="3">CBS 141.50</strain>
    </source>
</reference>
<feature type="signal peptide" evidence="1">
    <location>
        <begin position="1"/>
        <end position="18"/>
    </location>
</feature>
<feature type="chain" id="PRO_5042888123" description="Glycoside hydrolase 131 catalytic N-terminal domain-containing protein" evidence="1">
    <location>
        <begin position="19"/>
        <end position="286"/>
    </location>
</feature>
<evidence type="ECO:0000259" key="2">
    <source>
        <dbReference type="Pfam" id="PF18271"/>
    </source>
</evidence>
<dbReference type="PANTHER" id="PTHR34612">
    <property type="entry name" value="GH131_N DOMAIN-CONTAINING PROTEIN"/>
    <property type="match status" value="1"/>
</dbReference>
<evidence type="ECO:0000313" key="3">
    <source>
        <dbReference type="EMBL" id="KAK4144914.1"/>
    </source>
</evidence>
<feature type="domain" description="Glycoside hydrolase 131 catalytic N-terminal" evidence="2">
    <location>
        <begin position="32"/>
        <end position="282"/>
    </location>
</feature>
<evidence type="ECO:0000256" key="1">
    <source>
        <dbReference type="SAM" id="SignalP"/>
    </source>
</evidence>
<dbReference type="Pfam" id="PF18271">
    <property type="entry name" value="GH131_N"/>
    <property type="match status" value="1"/>
</dbReference>
<dbReference type="AlphaFoldDB" id="A0AAN6V515"/>
<keyword evidence="1" id="KW-0732">Signal</keyword>